<reference evidence="1 2" key="2">
    <citation type="journal article" date="2016" name="Genome Announc.">
        <title>Permanent Draft Genome Sequences for Two Variants of Frankia sp. Strain CpI1, the First Frankia Strain Isolated from Root Nodules of Comptonia peregrina.</title>
        <authorList>
            <person name="Oshone R."/>
            <person name="Hurst S.G.IV."/>
            <person name="Abebe-Akele F."/>
            <person name="Simpson S."/>
            <person name="Morris K."/>
            <person name="Thomas W.K."/>
            <person name="Tisa L.S."/>
        </authorList>
    </citation>
    <scope>NUCLEOTIDE SEQUENCE [LARGE SCALE GENOMIC DNA]</scope>
    <source>
        <strain evidence="2">CpI1-S</strain>
    </source>
</reference>
<accession>A0A0D8B7G7</accession>
<dbReference type="AlphaFoldDB" id="A0A0D8B7G7"/>
<organism evidence="1 2">
    <name type="scientific">Frankia torreyi</name>
    <dbReference type="NCBI Taxonomy" id="1856"/>
    <lineage>
        <taxon>Bacteria</taxon>
        <taxon>Bacillati</taxon>
        <taxon>Actinomycetota</taxon>
        <taxon>Actinomycetes</taxon>
        <taxon>Frankiales</taxon>
        <taxon>Frankiaceae</taxon>
        <taxon>Frankia</taxon>
    </lineage>
</organism>
<dbReference type="RefSeq" id="WP_044888770.1">
    <property type="nucleotide sequence ID" value="NZ_JYFN01000127.1"/>
</dbReference>
<reference evidence="2" key="1">
    <citation type="submission" date="2015-02" db="EMBL/GenBank/DDBJ databases">
        <title>Draft Genome of Frankia sp. CpI1-S.</title>
        <authorList>
            <person name="Oshone R.T."/>
            <person name="Ngom M."/>
            <person name="Ghodhbane-Gtari F."/>
            <person name="Gtari M."/>
            <person name="Morris K."/>
            <person name="Thomas K."/>
            <person name="Sen A."/>
            <person name="Tisa L.S."/>
        </authorList>
    </citation>
    <scope>NUCLEOTIDE SEQUENCE [LARGE SCALE GENOMIC DNA]</scope>
    <source>
        <strain evidence="2">CpI1-S</strain>
    </source>
</reference>
<sequence>MFSISILFFLLIVVIVMIRAFDLSAGQAFICVALGFYVAHSSFADTFQNLLTQLLGIFSSVHL</sequence>
<comment type="caution">
    <text evidence="1">The sequence shown here is derived from an EMBL/GenBank/DDBJ whole genome shotgun (WGS) entry which is preliminary data.</text>
</comment>
<protein>
    <submittedName>
        <fullName evidence="1">Uncharacterized protein</fullName>
    </submittedName>
</protein>
<gene>
    <name evidence="1" type="ORF">FF36_06406</name>
</gene>
<evidence type="ECO:0000313" key="2">
    <source>
        <dbReference type="Proteomes" id="UP000032545"/>
    </source>
</evidence>
<dbReference type="PATRIC" id="fig|1502723.3.peg.1245"/>
<proteinExistence type="predicted"/>
<dbReference type="EMBL" id="JYFN01000127">
    <property type="protein sequence ID" value="KJE19317.1"/>
    <property type="molecule type" value="Genomic_DNA"/>
</dbReference>
<keyword evidence="2" id="KW-1185">Reference proteome</keyword>
<name>A0A0D8B7G7_9ACTN</name>
<evidence type="ECO:0000313" key="1">
    <source>
        <dbReference type="EMBL" id="KJE19317.1"/>
    </source>
</evidence>
<dbReference type="Proteomes" id="UP000032545">
    <property type="component" value="Unassembled WGS sequence"/>
</dbReference>